<keyword evidence="2" id="KW-1185">Reference proteome</keyword>
<dbReference type="InterPro" id="IPR050275">
    <property type="entry name" value="PGM_Phosphatase"/>
</dbReference>
<proteinExistence type="predicted"/>
<dbReference type="PANTHER" id="PTHR48100:SF51">
    <property type="entry name" value="PHOSPHOGLYCERATE MUTASE"/>
    <property type="match status" value="1"/>
</dbReference>
<dbReference type="RefSeq" id="WP_166282856.1">
    <property type="nucleotide sequence ID" value="NZ_JAANNP010000012.1"/>
</dbReference>
<accession>A0ABX0GZB6</accession>
<dbReference type="CDD" id="cd07067">
    <property type="entry name" value="HP_PGM_like"/>
    <property type="match status" value="1"/>
</dbReference>
<dbReference type="Pfam" id="PF00300">
    <property type="entry name" value="His_Phos_1"/>
    <property type="match status" value="1"/>
</dbReference>
<dbReference type="Proteomes" id="UP000800981">
    <property type="component" value="Unassembled WGS sequence"/>
</dbReference>
<dbReference type="PANTHER" id="PTHR48100">
    <property type="entry name" value="BROAD-SPECIFICITY PHOSPHATASE YOR283W-RELATED"/>
    <property type="match status" value="1"/>
</dbReference>
<dbReference type="EMBL" id="JAANNP010000012">
    <property type="protein sequence ID" value="NHC14897.1"/>
    <property type="molecule type" value="Genomic_DNA"/>
</dbReference>
<name>A0ABX0GZB6_9ACTN</name>
<reference evidence="1 2" key="1">
    <citation type="submission" date="2020-03" db="EMBL/GenBank/DDBJ databases">
        <title>Two novel Motilibacter sp.</title>
        <authorList>
            <person name="Liu S."/>
        </authorList>
    </citation>
    <scope>NUCLEOTIDE SEQUENCE [LARGE SCALE GENOMIC DNA]</scope>
    <source>
        <strain evidence="1 2">E257</strain>
    </source>
</reference>
<dbReference type="SMART" id="SM00855">
    <property type="entry name" value="PGAM"/>
    <property type="match status" value="1"/>
</dbReference>
<evidence type="ECO:0000313" key="2">
    <source>
        <dbReference type="Proteomes" id="UP000800981"/>
    </source>
</evidence>
<dbReference type="Gene3D" id="3.40.50.1240">
    <property type="entry name" value="Phosphoglycerate mutase-like"/>
    <property type="match status" value="1"/>
</dbReference>
<dbReference type="SUPFAM" id="SSF53254">
    <property type="entry name" value="Phosphoglycerate mutase-like"/>
    <property type="match status" value="1"/>
</dbReference>
<comment type="caution">
    <text evidence="1">The sequence shown here is derived from an EMBL/GenBank/DDBJ whole genome shotgun (WGS) entry which is preliminary data.</text>
</comment>
<sequence>MAEQETTRVHLVRHGEVFNPRGVLYGRLPGYSLSDLGRAMAERVGEALGDRDIVDVAASPLERAQETARPLADRLGLGIGTDPRVIEAGNRFEGKTFGVGDGSLKRPEVWPLLVDPFRPSWGEAYVEIAARMRAAVADARARARGHEAVLVSHQLPVWTARSSYEGRKLYHDPRRRQCSLASVTTLVWKGDRLVAVEYAEPAADLVPAKAGFGA</sequence>
<organism evidence="1 2">
    <name type="scientific">Motilibacter deserti</name>
    <dbReference type="NCBI Taxonomy" id="2714956"/>
    <lineage>
        <taxon>Bacteria</taxon>
        <taxon>Bacillati</taxon>
        <taxon>Actinomycetota</taxon>
        <taxon>Actinomycetes</taxon>
        <taxon>Motilibacterales</taxon>
        <taxon>Motilibacteraceae</taxon>
        <taxon>Motilibacter</taxon>
    </lineage>
</organism>
<evidence type="ECO:0000313" key="1">
    <source>
        <dbReference type="EMBL" id="NHC14897.1"/>
    </source>
</evidence>
<dbReference type="InterPro" id="IPR013078">
    <property type="entry name" value="His_Pase_superF_clade-1"/>
</dbReference>
<protein>
    <submittedName>
        <fullName evidence="1">Histidine phosphatase family protein</fullName>
    </submittedName>
</protein>
<gene>
    <name evidence="1" type="ORF">G9H71_14000</name>
</gene>
<dbReference type="InterPro" id="IPR029033">
    <property type="entry name" value="His_PPase_superfam"/>
</dbReference>